<dbReference type="HOGENOM" id="CLU_079764_2_0_9"/>
<accession>A0A0F4LWN6</accession>
<name>A0A0F4LWN6_9LACO</name>
<protein>
    <submittedName>
        <fullName evidence="3">Transaldolase</fullName>
    </submittedName>
</protein>
<comment type="subcellular location">
    <subcellularLocation>
        <location evidence="1">Cytoplasm</location>
    </subcellularLocation>
</comment>
<keyword evidence="4" id="KW-1185">Reference proteome</keyword>
<dbReference type="InterPro" id="IPR001585">
    <property type="entry name" value="TAL/FSA"/>
</dbReference>
<reference evidence="3 4" key="1">
    <citation type="submission" date="2015-01" db="EMBL/GenBank/DDBJ databases">
        <title>Comparative genomics of the lactic acid bacteria isolated from the honey bee gut.</title>
        <authorList>
            <person name="Ellegaard K.M."/>
            <person name="Tamarit D."/>
            <person name="Javelind E."/>
            <person name="Olofsson T."/>
            <person name="Andersson S.G."/>
            <person name="Vasquez A."/>
        </authorList>
    </citation>
    <scope>NUCLEOTIDE SEQUENCE [LARGE SCALE GENOMIC DNA]</scope>
    <source>
        <strain evidence="3 4">Bin4</strain>
    </source>
</reference>
<dbReference type="GO" id="GO:0005737">
    <property type="term" value="C:cytoplasm"/>
    <property type="evidence" value="ECO:0007669"/>
    <property type="project" value="UniProtKB-SubCell"/>
</dbReference>
<dbReference type="EMBL" id="JXJQ01000002">
    <property type="protein sequence ID" value="KJY63192.1"/>
    <property type="molecule type" value="Genomic_DNA"/>
</dbReference>
<evidence type="ECO:0000256" key="1">
    <source>
        <dbReference type="ARBA" id="ARBA00004496"/>
    </source>
</evidence>
<dbReference type="PROSITE" id="PS01054">
    <property type="entry name" value="TRANSALDOLASE_1"/>
    <property type="match status" value="1"/>
</dbReference>
<dbReference type="OrthoDB" id="9807051at2"/>
<comment type="caution">
    <text evidence="3">The sequence shown here is derived from an EMBL/GenBank/DDBJ whole genome shotgun (WGS) entry which is preliminary data.</text>
</comment>
<dbReference type="PANTHER" id="PTHR10683:SF28">
    <property type="entry name" value="TRANSALDOLASE C"/>
    <property type="match status" value="1"/>
</dbReference>
<dbReference type="CDD" id="cd00956">
    <property type="entry name" value="Transaldolase_FSA"/>
    <property type="match status" value="1"/>
</dbReference>
<dbReference type="NCBIfam" id="NF009299">
    <property type="entry name" value="PRK12656.1"/>
    <property type="match status" value="1"/>
</dbReference>
<sequence length="227" mass="24777">MELLLDTIHLADIQRYQKTIQLAGVTSNPTIIKKEGRVPFFDHLRKIRQIIGPKASLHVQVVGGQTAEMVEDAHEILQNIDSEVFIKVPTNEAGLAAMKILKAEGVHITATAIYTEMQGYLAMSVGADYLAPYYNRMLNMGIDASQIIAAWSKKIAHEHLSTKTLAASFHNVDQINQALRSGAQAITTGPDILDTALATPAIGAAIQDFTHDWESVYGAGCQIKDLK</sequence>
<evidence type="ECO:0000313" key="3">
    <source>
        <dbReference type="EMBL" id="KJY63192.1"/>
    </source>
</evidence>
<dbReference type="Pfam" id="PF00923">
    <property type="entry name" value="TAL_FSA"/>
    <property type="match status" value="1"/>
</dbReference>
<organism evidence="3 4">
    <name type="scientific">Bombilactobacillus mellifer</name>
    <dbReference type="NCBI Taxonomy" id="1218492"/>
    <lineage>
        <taxon>Bacteria</taxon>
        <taxon>Bacillati</taxon>
        <taxon>Bacillota</taxon>
        <taxon>Bacilli</taxon>
        <taxon>Lactobacillales</taxon>
        <taxon>Lactobacillaceae</taxon>
        <taxon>Bombilactobacillus</taxon>
    </lineage>
</organism>
<dbReference type="AlphaFoldDB" id="A0A0F4LWN6"/>
<evidence type="ECO:0000256" key="2">
    <source>
        <dbReference type="ARBA" id="ARBA00023270"/>
    </source>
</evidence>
<dbReference type="GO" id="GO:0005975">
    <property type="term" value="P:carbohydrate metabolic process"/>
    <property type="evidence" value="ECO:0007669"/>
    <property type="project" value="InterPro"/>
</dbReference>
<dbReference type="InterPro" id="IPR033919">
    <property type="entry name" value="TSA/FSA_arc/bac"/>
</dbReference>
<dbReference type="Proteomes" id="UP000033558">
    <property type="component" value="Unassembled WGS sequence"/>
</dbReference>
<dbReference type="InterPro" id="IPR018225">
    <property type="entry name" value="Transaldolase_AS"/>
</dbReference>
<dbReference type="RefSeq" id="WP_046315237.1">
    <property type="nucleotide sequence ID" value="NZ_JAMBJK010000021.1"/>
</dbReference>
<dbReference type="PATRIC" id="fig|1218492.5.peg.213"/>
<evidence type="ECO:0000313" key="4">
    <source>
        <dbReference type="Proteomes" id="UP000033558"/>
    </source>
</evidence>
<dbReference type="STRING" id="1218492.JG30_01000"/>
<dbReference type="InterPro" id="IPR013785">
    <property type="entry name" value="Aldolase_TIM"/>
</dbReference>
<dbReference type="PANTHER" id="PTHR10683">
    <property type="entry name" value="TRANSALDOLASE"/>
    <property type="match status" value="1"/>
</dbReference>
<gene>
    <name evidence="3" type="primary">tal1</name>
    <name evidence="3" type="ORF">JG30_01000</name>
</gene>
<keyword evidence="2" id="KW-0704">Schiff base</keyword>
<dbReference type="SUPFAM" id="SSF51569">
    <property type="entry name" value="Aldolase"/>
    <property type="match status" value="1"/>
</dbReference>
<dbReference type="Gene3D" id="3.20.20.70">
    <property type="entry name" value="Aldolase class I"/>
    <property type="match status" value="1"/>
</dbReference>
<proteinExistence type="predicted"/>
<dbReference type="GO" id="GO:0016832">
    <property type="term" value="F:aldehyde-lyase activity"/>
    <property type="evidence" value="ECO:0007669"/>
    <property type="project" value="InterPro"/>
</dbReference>